<dbReference type="EMBL" id="CAJGYM010000031">
    <property type="protein sequence ID" value="CAD6192995.1"/>
    <property type="molecule type" value="Genomic_DNA"/>
</dbReference>
<dbReference type="SUPFAM" id="SSF82171">
    <property type="entry name" value="DPP6 N-terminal domain-like"/>
    <property type="match status" value="1"/>
</dbReference>
<dbReference type="InterPro" id="IPR029058">
    <property type="entry name" value="AB_hydrolase_fold"/>
</dbReference>
<feature type="domain" description="Peptidase S9 prolyl oligopeptidase catalytic" evidence="1">
    <location>
        <begin position="430"/>
        <end position="636"/>
    </location>
</feature>
<organism evidence="2 3">
    <name type="scientific">Caenorhabditis auriculariae</name>
    <dbReference type="NCBI Taxonomy" id="2777116"/>
    <lineage>
        <taxon>Eukaryota</taxon>
        <taxon>Metazoa</taxon>
        <taxon>Ecdysozoa</taxon>
        <taxon>Nematoda</taxon>
        <taxon>Chromadorea</taxon>
        <taxon>Rhabditida</taxon>
        <taxon>Rhabditina</taxon>
        <taxon>Rhabditomorpha</taxon>
        <taxon>Rhabditoidea</taxon>
        <taxon>Rhabditidae</taxon>
        <taxon>Peloderinae</taxon>
        <taxon>Caenorhabditis</taxon>
    </lineage>
</organism>
<evidence type="ECO:0000313" key="3">
    <source>
        <dbReference type="Proteomes" id="UP000835052"/>
    </source>
</evidence>
<dbReference type="AlphaFoldDB" id="A0A8S1HCT4"/>
<comment type="caution">
    <text evidence="2">The sequence shown here is derived from an EMBL/GenBank/DDBJ whole genome shotgun (WGS) entry which is preliminary data.</text>
</comment>
<dbReference type="OrthoDB" id="416344at2759"/>
<keyword evidence="3" id="KW-1185">Reference proteome</keyword>
<sequence>MTTRENATVAPFGSWKSRITPDLFSKGNCKAICEIQAVDDTVYWVEQSVTTGKRELFSKKKDEETLRWAEGHSVQTSVHEYGGGALRALYEGSVLFCTNDGIFQQNSPSEAPQKIADTWKMTSRYADCDVTPTHIYCVNEFFKSPEEKVPENRIISINRQTKAQTVVASGADFYAFSRVSPDEKKIVWMQWNHPNMPWDETSIHMASLNDEGGASDEVVVKDGTGKEINYMSPMWAGDENLFIVNDSSNFWNLYEVDTKTFNERNLLPMKKELGFPLWELGARRISFNSEFMAFYNGDGLYVVKEQTFKRLPIPDFTLFLNVTVSNSANVAFAIASGPARASTLIRVDLEKGFADEPCVTIIRESKPRADIEALGSISIPQELFFESDDVLVSGFFYPPASSDFVGPPGELPPVILLGHGGPTAATNGIFDLKKQFYTSRGFAVFDVNYRGSTGFGSDFRRMLRKQCGVVDRNDMINGAKFLVEQGLVDSEKITITGSSSGGFLLLSCLIHSDIFKAAVSVYGVADLVALDEDTHKFETCYNQSLVGKYPEVASVYEERNPNNHINKINTPIAFLHGTKDTVVPMAQSISLYEKLRARGVMTALMLFEGEGHGFRTSKSISESTEATYFFLATALGITPSVKSEIEIVNEKSHI</sequence>
<gene>
    <name evidence="2" type="ORF">CAUJ_LOCUS8914</name>
</gene>
<dbReference type="PANTHER" id="PTHR43056:SF5">
    <property type="entry name" value="PEPTIDASE S9 PROLYL OLIGOPEPTIDASE CATALYTIC DOMAIN-CONTAINING PROTEIN"/>
    <property type="match status" value="1"/>
</dbReference>
<evidence type="ECO:0000313" key="2">
    <source>
        <dbReference type="EMBL" id="CAD6192995.1"/>
    </source>
</evidence>
<accession>A0A8S1HCT4</accession>
<dbReference type="SUPFAM" id="SSF53474">
    <property type="entry name" value="alpha/beta-Hydrolases"/>
    <property type="match status" value="1"/>
</dbReference>
<dbReference type="GO" id="GO:0006508">
    <property type="term" value="P:proteolysis"/>
    <property type="evidence" value="ECO:0007669"/>
    <property type="project" value="InterPro"/>
</dbReference>
<dbReference type="Pfam" id="PF00326">
    <property type="entry name" value="Peptidase_S9"/>
    <property type="match status" value="1"/>
</dbReference>
<dbReference type="Proteomes" id="UP000835052">
    <property type="component" value="Unassembled WGS sequence"/>
</dbReference>
<proteinExistence type="predicted"/>
<dbReference type="PANTHER" id="PTHR43056">
    <property type="entry name" value="PEPTIDASE S9 PROLYL OLIGOPEPTIDASE"/>
    <property type="match status" value="1"/>
</dbReference>
<reference evidence="2" key="1">
    <citation type="submission" date="2020-10" db="EMBL/GenBank/DDBJ databases">
        <authorList>
            <person name="Kikuchi T."/>
        </authorList>
    </citation>
    <scope>NUCLEOTIDE SEQUENCE</scope>
    <source>
        <strain evidence="2">NKZ352</strain>
    </source>
</reference>
<protein>
    <recommendedName>
        <fullName evidence="1">Peptidase S9 prolyl oligopeptidase catalytic domain-containing protein</fullName>
    </recommendedName>
</protein>
<dbReference type="GO" id="GO:0008236">
    <property type="term" value="F:serine-type peptidase activity"/>
    <property type="evidence" value="ECO:0007669"/>
    <property type="project" value="InterPro"/>
</dbReference>
<dbReference type="Gene3D" id="3.40.50.1820">
    <property type="entry name" value="alpha/beta hydrolase"/>
    <property type="match status" value="1"/>
</dbReference>
<dbReference type="InterPro" id="IPR050585">
    <property type="entry name" value="Xaa-Pro_dipeptidyl-ppase/CocE"/>
</dbReference>
<name>A0A8S1HCT4_9PELO</name>
<evidence type="ECO:0000259" key="1">
    <source>
        <dbReference type="Pfam" id="PF00326"/>
    </source>
</evidence>
<dbReference type="InterPro" id="IPR001375">
    <property type="entry name" value="Peptidase_S9_cat"/>
</dbReference>